<accession>A0AAE0CAB4</accession>
<gene>
    <name evidence="2" type="ORF">CYMTET_39320</name>
</gene>
<organism evidence="2 3">
    <name type="scientific">Cymbomonas tetramitiformis</name>
    <dbReference type="NCBI Taxonomy" id="36881"/>
    <lineage>
        <taxon>Eukaryota</taxon>
        <taxon>Viridiplantae</taxon>
        <taxon>Chlorophyta</taxon>
        <taxon>Pyramimonadophyceae</taxon>
        <taxon>Pyramimonadales</taxon>
        <taxon>Pyramimonadaceae</taxon>
        <taxon>Cymbomonas</taxon>
    </lineage>
</organism>
<feature type="region of interest" description="Disordered" evidence="1">
    <location>
        <begin position="42"/>
        <end position="106"/>
    </location>
</feature>
<dbReference type="EMBL" id="LGRX02026106">
    <property type="protein sequence ID" value="KAK3251338.1"/>
    <property type="molecule type" value="Genomic_DNA"/>
</dbReference>
<dbReference type="AlphaFoldDB" id="A0AAE0CAB4"/>
<keyword evidence="3" id="KW-1185">Reference proteome</keyword>
<proteinExistence type="predicted"/>
<comment type="caution">
    <text evidence="2">The sequence shown here is derived from an EMBL/GenBank/DDBJ whole genome shotgun (WGS) entry which is preliminary data.</text>
</comment>
<evidence type="ECO:0000313" key="2">
    <source>
        <dbReference type="EMBL" id="KAK3251338.1"/>
    </source>
</evidence>
<protein>
    <submittedName>
        <fullName evidence="2">Uncharacterized protein</fullName>
    </submittedName>
</protein>
<evidence type="ECO:0000256" key="1">
    <source>
        <dbReference type="SAM" id="MobiDB-lite"/>
    </source>
</evidence>
<evidence type="ECO:0000313" key="3">
    <source>
        <dbReference type="Proteomes" id="UP001190700"/>
    </source>
</evidence>
<name>A0AAE0CAB4_9CHLO</name>
<feature type="compositionally biased region" description="Basic and acidic residues" evidence="1">
    <location>
        <begin position="42"/>
        <end position="52"/>
    </location>
</feature>
<sequence>MKSRNVQDLMRRQSCPYYSVYELKNFGIDLNTVVAAIRSAESKKSAIKEKPSDSQLPTSPEGAGTGEHSAKYVKYQKRQAALAESRTSAGTGGNKQVPPPSTYSPRGRKACDFCNGEYAHADRQEDCLVGDKKSRCTDDYTVSRINSARPDVRQNAQMRIYKNVKHRFPRDLPGVTTKEWSTMTDQQRGVVSANVADKQPNISKQFETLAK</sequence>
<reference evidence="2 3" key="1">
    <citation type="journal article" date="2015" name="Genome Biol. Evol.">
        <title>Comparative Genomics of a Bacterivorous Green Alga Reveals Evolutionary Causalities and Consequences of Phago-Mixotrophic Mode of Nutrition.</title>
        <authorList>
            <person name="Burns J.A."/>
            <person name="Paasch A."/>
            <person name="Narechania A."/>
            <person name="Kim E."/>
        </authorList>
    </citation>
    <scope>NUCLEOTIDE SEQUENCE [LARGE SCALE GENOMIC DNA]</scope>
    <source>
        <strain evidence="2 3">PLY_AMNH</strain>
    </source>
</reference>
<dbReference type="Proteomes" id="UP001190700">
    <property type="component" value="Unassembled WGS sequence"/>
</dbReference>